<dbReference type="Proteomes" id="UP000256304">
    <property type="component" value="Unassembled WGS sequence"/>
</dbReference>
<reference evidence="3 4" key="1">
    <citation type="submission" date="2018-08" db="EMBL/GenBank/DDBJ databases">
        <title>Genomic Encyclopedia of Type Strains, Phase III (KMG-III): the genomes of soil and plant-associated and newly described type strains.</title>
        <authorList>
            <person name="Whitman W."/>
        </authorList>
    </citation>
    <scope>NUCLEOTIDE SEQUENCE [LARGE SCALE GENOMIC DNA]</scope>
    <source>
        <strain evidence="3 4">CGMCC 1.10966</strain>
    </source>
</reference>
<dbReference type="RefSeq" id="WP_116188298.1">
    <property type="nucleotide sequence ID" value="NZ_QTTN01000006.1"/>
</dbReference>
<feature type="compositionally biased region" description="Low complexity" evidence="1">
    <location>
        <begin position="169"/>
        <end position="192"/>
    </location>
</feature>
<keyword evidence="4" id="KW-1185">Reference proteome</keyword>
<evidence type="ECO:0000256" key="2">
    <source>
        <dbReference type="SAM" id="Phobius"/>
    </source>
</evidence>
<dbReference type="AlphaFoldDB" id="A0A3D9SC52"/>
<sequence length="302" mass="32626">MKWSVKYRIFAAISLLIIVIIGLAWHADPASADVIKLEIDANPVSFLNIGNMKPGDSQISQLTIRNVDDEALAYELAARFISGDRSFFELLDFGIRDGDTIIYEGKLSGITQQTKLGELDVKKEDTIVFTIAMPPEAGNEFQGKEVKVAFDFDAVTNPAPVPDPGSSNPPEQQPGQQPDQTPTETPEQTPDQLPDQTPDQVPDQTPTAQTTEPPSVTIPAASQPNEDSTQGAGQAQSSELELTQGPLAALVGDAPPAMPMTLPKTAANWYNLVLVSSLLIAASGFLLIKLRQKPEVKRQGRR</sequence>
<accession>A0A3D9SC52</accession>
<feature type="region of interest" description="Disordered" evidence="1">
    <location>
        <begin position="155"/>
        <end position="239"/>
    </location>
</feature>
<evidence type="ECO:0000256" key="1">
    <source>
        <dbReference type="SAM" id="MobiDB-lite"/>
    </source>
</evidence>
<evidence type="ECO:0000313" key="4">
    <source>
        <dbReference type="Proteomes" id="UP000256304"/>
    </source>
</evidence>
<keyword evidence="2" id="KW-1133">Transmembrane helix</keyword>
<organism evidence="3 4">
    <name type="scientific">Paenibacillus taihuensis</name>
    <dbReference type="NCBI Taxonomy" id="1156355"/>
    <lineage>
        <taxon>Bacteria</taxon>
        <taxon>Bacillati</taxon>
        <taxon>Bacillota</taxon>
        <taxon>Bacilli</taxon>
        <taxon>Bacillales</taxon>
        <taxon>Paenibacillaceae</taxon>
        <taxon>Paenibacillus</taxon>
    </lineage>
</organism>
<feature type="transmembrane region" description="Helical" evidence="2">
    <location>
        <begin position="269"/>
        <end position="288"/>
    </location>
</feature>
<keyword evidence="2" id="KW-0812">Transmembrane</keyword>
<evidence type="ECO:0008006" key="5">
    <source>
        <dbReference type="Google" id="ProtNLM"/>
    </source>
</evidence>
<proteinExistence type="predicted"/>
<evidence type="ECO:0000313" key="3">
    <source>
        <dbReference type="EMBL" id="REE90555.1"/>
    </source>
</evidence>
<keyword evidence="2" id="KW-0472">Membrane</keyword>
<comment type="caution">
    <text evidence="3">The sequence shown here is derived from an EMBL/GenBank/DDBJ whole genome shotgun (WGS) entry which is preliminary data.</text>
</comment>
<dbReference type="OrthoDB" id="2566057at2"/>
<feature type="compositionally biased region" description="Polar residues" evidence="1">
    <location>
        <begin position="194"/>
        <end position="239"/>
    </location>
</feature>
<name>A0A3D9SC52_9BACL</name>
<protein>
    <recommendedName>
        <fullName evidence="5">LPXTG-motif cell wall-anchored protein</fullName>
    </recommendedName>
</protein>
<dbReference type="EMBL" id="QTTN01000006">
    <property type="protein sequence ID" value="REE90555.1"/>
    <property type="molecule type" value="Genomic_DNA"/>
</dbReference>
<gene>
    <name evidence="3" type="ORF">A8990_10658</name>
</gene>